<reference evidence="1" key="1">
    <citation type="journal article" date="2024" name="Int. J. Syst. Evol. Microbiol.">
        <title>Turicibacter faecis sp. nov., isolated from faeces of heart failure mouse model.</title>
        <authorList>
            <person name="Imamura Y."/>
            <person name="Motooka D."/>
            <person name="Nakajima Y."/>
            <person name="Ito S."/>
            <person name="Kitakaze M."/>
            <person name="Iida T."/>
            <person name="Nakamura S."/>
        </authorList>
    </citation>
    <scope>NUCLEOTIDE SEQUENCE</scope>
    <source>
        <strain evidence="1">TC023</strain>
    </source>
</reference>
<dbReference type="EMBL" id="AP028127">
    <property type="protein sequence ID" value="BEH91105.1"/>
    <property type="molecule type" value="Genomic_DNA"/>
</dbReference>
<protein>
    <recommendedName>
        <fullName evidence="3">Phage protein</fullName>
    </recommendedName>
</protein>
<name>A0ABN6ZGM7_9FIRM</name>
<sequence>MEKKTSESQLKAIKKWNEANREKANYTRGKSAAKSFIKNKATLEDLEMLEEVIHERRQSLK</sequence>
<proteinExistence type="predicted"/>
<dbReference type="Proteomes" id="UP001432099">
    <property type="component" value="Chromosome"/>
</dbReference>
<evidence type="ECO:0000313" key="1">
    <source>
        <dbReference type="EMBL" id="BEH91105.1"/>
    </source>
</evidence>
<evidence type="ECO:0000313" key="2">
    <source>
        <dbReference type="Proteomes" id="UP001432099"/>
    </source>
</evidence>
<accession>A0ABN6ZGM7</accession>
<gene>
    <name evidence="1" type="ORF">T23_12070</name>
</gene>
<dbReference type="RefSeq" id="WP_161831889.1">
    <property type="nucleotide sequence ID" value="NZ_AP028127.1"/>
</dbReference>
<organism evidence="1 2">
    <name type="scientific">Turicibacter faecis</name>
    <dbReference type="NCBI Taxonomy" id="2963365"/>
    <lineage>
        <taxon>Bacteria</taxon>
        <taxon>Bacillati</taxon>
        <taxon>Bacillota</taxon>
        <taxon>Erysipelotrichia</taxon>
        <taxon>Erysipelotrichales</taxon>
        <taxon>Turicibacteraceae</taxon>
        <taxon>Turicibacter</taxon>
    </lineage>
</organism>
<evidence type="ECO:0008006" key="3">
    <source>
        <dbReference type="Google" id="ProtNLM"/>
    </source>
</evidence>
<keyword evidence="2" id="KW-1185">Reference proteome</keyword>